<dbReference type="Proteomes" id="UP000215902">
    <property type="component" value="Unassembled WGS sequence"/>
</dbReference>
<dbReference type="InterPro" id="IPR003033">
    <property type="entry name" value="SCP2_sterol-bd_dom"/>
</dbReference>
<dbReference type="Pfam" id="PF02036">
    <property type="entry name" value="SCP2"/>
    <property type="match status" value="1"/>
</dbReference>
<dbReference type="Gene3D" id="3.30.1050.10">
    <property type="entry name" value="SCP2 sterol-binding domain"/>
    <property type="match status" value="1"/>
</dbReference>
<evidence type="ECO:0000256" key="1">
    <source>
        <dbReference type="ARBA" id="ARBA00008164"/>
    </source>
</evidence>
<evidence type="ECO:0000256" key="2">
    <source>
        <dbReference type="SAM" id="Phobius"/>
    </source>
</evidence>
<sequence>MYKKVNINPPPEPPRPEAFDFGTAFEFGGNGELFRTDATSSSNAGQDSSNKYKSIFTYSDDRKHWKTQQLNPPMPYSQTEKIANFFITGLFLIMVLFLFPVLGWFSVKKLESHERLISMRLGRMRQPVAGPGYACVLPIIDSWQRIDLRPKSVAFAEREFFTADRGIVCFAGEAVYRVREPEMAVTSTADPRTALSHLIEVTVQRYVARQDADDLADKATRMQADIVATLNAEACQWGLEVTSVALGPMTIVSQPPPRKPLPEGVDFGTLTQHLFGQLAATSGPSGALAAAMARGAAAASSTSAGAAAAAAGGSRGEASTSQVELHVAGAADEERPPALPELDEYLAKARRALHVDDIRSQLGEASYQFCLLSENGQQVATCYLDCPAQLAERGRHSSPDVVITLLCSDLDDLRAGRLPMWQAVATGRIAVQGDLDVAKRLKVLND</sequence>
<keyword evidence="5" id="KW-1185">Reference proteome</keyword>
<evidence type="ECO:0000313" key="5">
    <source>
        <dbReference type="Proteomes" id="UP000215902"/>
    </source>
</evidence>
<dbReference type="InterPro" id="IPR001107">
    <property type="entry name" value="Band_7"/>
</dbReference>
<organism evidence="4 5">
    <name type="scientific">Macrostomum lignano</name>
    <dbReference type="NCBI Taxonomy" id="282301"/>
    <lineage>
        <taxon>Eukaryota</taxon>
        <taxon>Metazoa</taxon>
        <taxon>Spiralia</taxon>
        <taxon>Lophotrochozoa</taxon>
        <taxon>Platyhelminthes</taxon>
        <taxon>Rhabditophora</taxon>
        <taxon>Macrostomorpha</taxon>
        <taxon>Macrostomida</taxon>
        <taxon>Macrostomidae</taxon>
        <taxon>Macrostomum</taxon>
    </lineage>
</organism>
<comment type="caution">
    <text evidence="4">The sequence shown here is derived from an EMBL/GenBank/DDBJ whole genome shotgun (WGS) entry which is preliminary data.</text>
</comment>
<evidence type="ECO:0000313" key="4">
    <source>
        <dbReference type="EMBL" id="PAA58740.1"/>
    </source>
</evidence>
<protein>
    <recommendedName>
        <fullName evidence="3">Band 7 domain-containing protein</fullName>
    </recommendedName>
</protein>
<dbReference type="PANTHER" id="PTHR10264:SF130">
    <property type="entry name" value="STOMATIN-LIKE PROTEIN 1"/>
    <property type="match status" value="1"/>
</dbReference>
<proteinExistence type="inferred from homology"/>
<dbReference type="EMBL" id="NIVC01002338">
    <property type="protein sequence ID" value="PAA58740.1"/>
    <property type="molecule type" value="Genomic_DNA"/>
</dbReference>
<dbReference type="InterPro" id="IPR043202">
    <property type="entry name" value="Band-7_stomatin-like"/>
</dbReference>
<evidence type="ECO:0000259" key="3">
    <source>
        <dbReference type="SMART" id="SM00244"/>
    </source>
</evidence>
<dbReference type="GO" id="GO:0005886">
    <property type="term" value="C:plasma membrane"/>
    <property type="evidence" value="ECO:0007669"/>
    <property type="project" value="InterPro"/>
</dbReference>
<accession>A0A267EAY6</accession>
<dbReference type="InterPro" id="IPR036013">
    <property type="entry name" value="Band_7/SPFH_dom_sf"/>
</dbReference>
<dbReference type="OrthoDB" id="3592703at2759"/>
<dbReference type="Gene3D" id="3.30.479.30">
    <property type="entry name" value="Band 7 domain"/>
    <property type="match status" value="1"/>
</dbReference>
<keyword evidence="2" id="KW-0472">Membrane</keyword>
<feature type="transmembrane region" description="Helical" evidence="2">
    <location>
        <begin position="82"/>
        <end position="105"/>
    </location>
</feature>
<name>A0A267EAY6_9PLAT</name>
<dbReference type="PANTHER" id="PTHR10264">
    <property type="entry name" value="BAND 7 PROTEIN-RELATED"/>
    <property type="match status" value="1"/>
</dbReference>
<keyword evidence="2" id="KW-1133">Transmembrane helix</keyword>
<dbReference type="InterPro" id="IPR036527">
    <property type="entry name" value="SCP2_sterol-bd_dom_sf"/>
</dbReference>
<reference evidence="4 5" key="1">
    <citation type="submission" date="2017-06" db="EMBL/GenBank/DDBJ databases">
        <title>A platform for efficient transgenesis in Macrostomum lignano, a flatworm model organism for stem cell research.</title>
        <authorList>
            <person name="Berezikov E."/>
        </authorList>
    </citation>
    <scope>NUCLEOTIDE SEQUENCE [LARGE SCALE GENOMIC DNA]</scope>
    <source>
        <strain evidence="4">DV1</strain>
        <tissue evidence="4">Whole organism</tissue>
    </source>
</reference>
<dbReference type="AlphaFoldDB" id="A0A267EAY6"/>
<gene>
    <name evidence="4" type="ORF">BOX15_Mlig000218g2</name>
</gene>
<keyword evidence="2" id="KW-0812">Transmembrane</keyword>
<feature type="domain" description="Band 7" evidence="3">
    <location>
        <begin position="105"/>
        <end position="259"/>
    </location>
</feature>
<comment type="similarity">
    <text evidence="1">Belongs to the band 7/mec-2 family.</text>
</comment>
<dbReference type="STRING" id="282301.A0A267EAY6"/>
<dbReference type="SUPFAM" id="SSF117892">
    <property type="entry name" value="Band 7/SPFH domain"/>
    <property type="match status" value="1"/>
</dbReference>
<dbReference type="SUPFAM" id="SSF55718">
    <property type="entry name" value="SCP-like"/>
    <property type="match status" value="1"/>
</dbReference>
<dbReference type="Pfam" id="PF01145">
    <property type="entry name" value="Band_7"/>
    <property type="match status" value="1"/>
</dbReference>
<dbReference type="SMART" id="SM00244">
    <property type="entry name" value="PHB"/>
    <property type="match status" value="1"/>
</dbReference>